<dbReference type="InterPro" id="IPR008928">
    <property type="entry name" value="6-hairpin_glycosidase_sf"/>
</dbReference>
<dbReference type="EMBL" id="JAAMOW010000001">
    <property type="protein sequence ID" value="NGY03752.1"/>
    <property type="molecule type" value="Genomic_DNA"/>
</dbReference>
<dbReference type="Pfam" id="PF01270">
    <property type="entry name" value="Glyco_hydro_8"/>
    <property type="match status" value="1"/>
</dbReference>
<gene>
    <name evidence="9" type="primary">bcsZ</name>
    <name evidence="9" type="ORF">G7Y85_03170</name>
</gene>
<dbReference type="InterPro" id="IPR012341">
    <property type="entry name" value="6hp_glycosidase-like_sf"/>
</dbReference>
<keyword evidence="7" id="KW-0119">Carbohydrate metabolism</keyword>
<keyword evidence="8" id="KW-0732">Signal</keyword>
<proteinExistence type="inferred from homology"/>
<dbReference type="GO" id="GO:0008810">
    <property type="term" value="F:cellulase activity"/>
    <property type="evidence" value="ECO:0007669"/>
    <property type="project" value="UniProtKB-EC"/>
</dbReference>
<sequence>MMRMPGLRWLIAGLFVLLPLLAGAATAKKATAWPDWQAFDEAFIDAQGRVIDWTDHGRTVSEAQAYALFFALVANDPSRFAQIYDWTERNLAKGDLRKSRPAWLWGERDDGSWGVLDANSATDADLWLAYTLIEAGRLWHKPDYGLTGRALLAQIATSAVAPIPGGPMLMLPGQQGFTGSDGSIRINPSYYVPMQLIGLQSEDPKGPWLRLLNDYAALLPQIAPLGRMPDWTVWHTDRIVVDPTTAGVGSYDAIRVYLWAGMVPLADADARRLRGALNGYRDMIRELGHVPERWSTGNSGISGDAPPGFYAALLPFLQRSGDPALYEQLRQHLDETRVDGLYGKPARYYDQVLVLFGKGFVDGHYHFDAKGRVIPSWQ</sequence>
<evidence type="ECO:0000256" key="2">
    <source>
        <dbReference type="ARBA" id="ARBA00009209"/>
    </source>
</evidence>
<evidence type="ECO:0000256" key="1">
    <source>
        <dbReference type="ARBA" id="ARBA00000966"/>
    </source>
</evidence>
<accession>A0A6M2BM42</accession>
<dbReference type="InterPro" id="IPR002037">
    <property type="entry name" value="Glyco_hydro_8"/>
</dbReference>
<dbReference type="Gene3D" id="1.50.10.10">
    <property type="match status" value="1"/>
</dbReference>
<feature type="signal peptide" evidence="8">
    <location>
        <begin position="1"/>
        <end position="24"/>
    </location>
</feature>
<dbReference type="GO" id="GO:0030245">
    <property type="term" value="P:cellulose catabolic process"/>
    <property type="evidence" value="ECO:0007669"/>
    <property type="project" value="UniProtKB-KW"/>
</dbReference>
<evidence type="ECO:0000256" key="8">
    <source>
        <dbReference type="SAM" id="SignalP"/>
    </source>
</evidence>
<keyword evidence="10" id="KW-1185">Reference proteome</keyword>
<keyword evidence="4 9" id="KW-0378">Hydrolase</keyword>
<keyword evidence="5" id="KW-0136">Cellulose degradation</keyword>
<protein>
    <recommendedName>
        <fullName evidence="3">cellulase</fullName>
        <ecNumber evidence="3">3.2.1.4</ecNumber>
    </recommendedName>
</protein>
<dbReference type="Proteomes" id="UP000472676">
    <property type="component" value="Unassembled WGS sequence"/>
</dbReference>
<dbReference type="SUPFAM" id="SSF48208">
    <property type="entry name" value="Six-hairpin glycosidases"/>
    <property type="match status" value="1"/>
</dbReference>
<dbReference type="AlphaFoldDB" id="A0A6M2BM42"/>
<keyword evidence="6 9" id="KW-0326">Glycosidase</keyword>
<evidence type="ECO:0000256" key="3">
    <source>
        <dbReference type="ARBA" id="ARBA00012601"/>
    </source>
</evidence>
<keyword evidence="7" id="KW-0624">Polysaccharide degradation</keyword>
<dbReference type="EC" id="3.2.1.4" evidence="3"/>
<comment type="catalytic activity">
    <reaction evidence="1">
        <text>Endohydrolysis of (1-&gt;4)-beta-D-glucosidic linkages in cellulose, lichenin and cereal beta-D-glucans.</text>
        <dbReference type="EC" id="3.2.1.4"/>
    </reaction>
</comment>
<evidence type="ECO:0000256" key="7">
    <source>
        <dbReference type="ARBA" id="ARBA00023326"/>
    </source>
</evidence>
<name>A0A6M2BM42_9GAMM</name>
<evidence type="ECO:0000313" key="9">
    <source>
        <dbReference type="EMBL" id="NGY03752.1"/>
    </source>
</evidence>
<evidence type="ECO:0000313" key="10">
    <source>
        <dbReference type="Proteomes" id="UP000472676"/>
    </source>
</evidence>
<comment type="caution">
    <text evidence="9">The sequence shown here is derived from an EMBL/GenBank/DDBJ whole genome shotgun (WGS) entry which is preliminary data.</text>
</comment>
<evidence type="ECO:0000256" key="4">
    <source>
        <dbReference type="ARBA" id="ARBA00022801"/>
    </source>
</evidence>
<reference evidence="9 10" key="1">
    <citation type="journal article" date="2014" name="Int. J. Syst. Evol. Microbiol.">
        <title>Solimonas terrae sp. nov., isolated from soil.</title>
        <authorList>
            <person name="Kim S.J."/>
            <person name="Moon J.Y."/>
            <person name="Weon H.Y."/>
            <person name="Ahn J.H."/>
            <person name="Chen W.M."/>
            <person name="Kwon S.W."/>
        </authorList>
    </citation>
    <scope>NUCLEOTIDE SEQUENCE [LARGE SCALE GENOMIC DNA]</scope>
    <source>
        <strain evidence="9 10">KIS83-12</strain>
    </source>
</reference>
<dbReference type="NCBIfam" id="NF008305">
    <property type="entry name" value="PRK11097.1"/>
    <property type="match status" value="1"/>
</dbReference>
<comment type="similarity">
    <text evidence="2">Belongs to the glycosyl hydrolase 8 (cellulase D) family.</text>
</comment>
<evidence type="ECO:0000256" key="5">
    <source>
        <dbReference type="ARBA" id="ARBA00023001"/>
    </source>
</evidence>
<dbReference type="RefSeq" id="WP_166251515.1">
    <property type="nucleotide sequence ID" value="NZ_JAAMOW010000001.1"/>
</dbReference>
<feature type="chain" id="PRO_5027058294" description="cellulase" evidence="8">
    <location>
        <begin position="25"/>
        <end position="378"/>
    </location>
</feature>
<organism evidence="9 10">
    <name type="scientific">Solimonas terrae</name>
    <dbReference type="NCBI Taxonomy" id="1396819"/>
    <lineage>
        <taxon>Bacteria</taxon>
        <taxon>Pseudomonadati</taxon>
        <taxon>Pseudomonadota</taxon>
        <taxon>Gammaproteobacteria</taxon>
        <taxon>Nevskiales</taxon>
        <taxon>Nevskiaceae</taxon>
        <taxon>Solimonas</taxon>
    </lineage>
</organism>
<evidence type="ECO:0000256" key="6">
    <source>
        <dbReference type="ARBA" id="ARBA00023295"/>
    </source>
</evidence>
<dbReference type="PRINTS" id="PR00735">
    <property type="entry name" value="GLHYDRLASE8"/>
</dbReference>